<sequence length="145" mass="15754">MAFLPLALLTVSTYANAAGNDKAKAERAAIHPVTTPRELSAWLARVPRTRDFPADLDPTLRAEGGTFVVEMSSAPGCLPCGDLWTRLLRFGRSYGWQVRTISSSEALLRSGRLGLPWVSANYAGLLRQRDQDARNAAGVAASRNR</sequence>
<reference evidence="3" key="1">
    <citation type="journal article" date="2019" name="Int. J. Syst. Evol. Microbiol.">
        <title>The Global Catalogue of Microorganisms (GCM) 10K type strain sequencing project: providing services to taxonomists for standard genome sequencing and annotation.</title>
        <authorList>
            <consortium name="The Broad Institute Genomics Platform"/>
            <consortium name="The Broad Institute Genome Sequencing Center for Infectious Disease"/>
            <person name="Wu L."/>
            <person name="Ma J."/>
        </authorList>
    </citation>
    <scope>NUCLEOTIDE SEQUENCE [LARGE SCALE GENOMIC DNA]</scope>
    <source>
        <strain evidence="3">CCM 7327</strain>
    </source>
</reference>
<feature type="chain" id="PRO_5045478649" description="Conjugal transfer protein TraF" evidence="1">
    <location>
        <begin position="18"/>
        <end position="145"/>
    </location>
</feature>
<accession>A0ABQ1EX83</accession>
<dbReference type="Proteomes" id="UP000628109">
    <property type="component" value="Unassembled WGS sequence"/>
</dbReference>
<organism evidence="2 3">
    <name type="scientific">Sphingobium fuliginis (strain ATCC 27551)</name>
    <dbReference type="NCBI Taxonomy" id="336203"/>
    <lineage>
        <taxon>Bacteria</taxon>
        <taxon>Pseudomonadati</taxon>
        <taxon>Pseudomonadota</taxon>
        <taxon>Alphaproteobacteria</taxon>
        <taxon>Sphingomonadales</taxon>
        <taxon>Sphingomonadaceae</taxon>
        <taxon>Sphingobium</taxon>
    </lineage>
</organism>
<protein>
    <recommendedName>
        <fullName evidence="4">Conjugal transfer protein TraF</fullName>
    </recommendedName>
</protein>
<evidence type="ECO:0000313" key="3">
    <source>
        <dbReference type="Proteomes" id="UP000628109"/>
    </source>
</evidence>
<comment type="caution">
    <text evidence="2">The sequence shown here is derived from an EMBL/GenBank/DDBJ whole genome shotgun (WGS) entry which is preliminary data.</text>
</comment>
<gene>
    <name evidence="2" type="ORF">GCM10019071_21920</name>
</gene>
<feature type="signal peptide" evidence="1">
    <location>
        <begin position="1"/>
        <end position="17"/>
    </location>
</feature>
<keyword evidence="1" id="KW-0732">Signal</keyword>
<dbReference type="EMBL" id="BMDU01000004">
    <property type="protein sequence ID" value="GFZ91418.1"/>
    <property type="molecule type" value="Genomic_DNA"/>
</dbReference>
<proteinExistence type="predicted"/>
<dbReference type="RefSeq" id="WP_065846177.1">
    <property type="nucleotide sequence ID" value="NZ_BMDU01000004.1"/>
</dbReference>
<evidence type="ECO:0000256" key="1">
    <source>
        <dbReference type="SAM" id="SignalP"/>
    </source>
</evidence>
<evidence type="ECO:0000313" key="2">
    <source>
        <dbReference type="EMBL" id="GFZ91418.1"/>
    </source>
</evidence>
<keyword evidence="3" id="KW-1185">Reference proteome</keyword>
<evidence type="ECO:0008006" key="4">
    <source>
        <dbReference type="Google" id="ProtNLM"/>
    </source>
</evidence>
<name>A0ABQ1EX83_SPHSA</name>